<feature type="transmembrane region" description="Helical" evidence="1">
    <location>
        <begin position="12"/>
        <end position="31"/>
    </location>
</feature>
<reference evidence="3" key="1">
    <citation type="submission" date="2017-03" db="EMBL/GenBank/DDBJ databases">
        <authorList>
            <person name="Lund M.B."/>
        </authorList>
    </citation>
    <scope>NUCLEOTIDE SEQUENCE [LARGE SCALE GENOMIC DNA]</scope>
</reference>
<dbReference type="Proteomes" id="UP000219994">
    <property type="component" value="Unassembled WGS sequence"/>
</dbReference>
<keyword evidence="1" id="KW-0812">Transmembrane</keyword>
<sequence>MTASWKQKGDSAATAALFVTILLVSIALALWTDWHIVVRGLVAVVVGVIAAVVTFITRSRTRS</sequence>
<comment type="caution">
    <text evidence="2">The sequence shown here is derived from an EMBL/GenBank/DDBJ whole genome shotgun (WGS) entry which is preliminary data.</text>
</comment>
<keyword evidence="1" id="KW-0472">Membrane</keyword>
<protein>
    <submittedName>
        <fullName evidence="2">Uncharacterized protein</fullName>
    </submittedName>
</protein>
<feature type="transmembrane region" description="Helical" evidence="1">
    <location>
        <begin position="37"/>
        <end position="57"/>
    </location>
</feature>
<gene>
    <name evidence="2" type="ORF">B5766_06165</name>
</gene>
<organism evidence="2 3">
    <name type="scientific">Candidatus Lumbricidiphila eiseniae</name>
    <dbReference type="NCBI Taxonomy" id="1969409"/>
    <lineage>
        <taxon>Bacteria</taxon>
        <taxon>Bacillati</taxon>
        <taxon>Actinomycetota</taxon>
        <taxon>Actinomycetes</taxon>
        <taxon>Micrococcales</taxon>
        <taxon>Microbacteriaceae</taxon>
        <taxon>Candidatus Lumbricidiphila</taxon>
    </lineage>
</organism>
<dbReference type="AlphaFoldDB" id="A0A2A6FS15"/>
<proteinExistence type="predicted"/>
<keyword evidence="1" id="KW-1133">Transmembrane helix</keyword>
<evidence type="ECO:0000313" key="2">
    <source>
        <dbReference type="EMBL" id="PDQ35406.1"/>
    </source>
</evidence>
<evidence type="ECO:0000256" key="1">
    <source>
        <dbReference type="SAM" id="Phobius"/>
    </source>
</evidence>
<accession>A0A2A6FS15</accession>
<dbReference type="EMBL" id="NAEP01000034">
    <property type="protein sequence ID" value="PDQ35406.1"/>
    <property type="molecule type" value="Genomic_DNA"/>
</dbReference>
<name>A0A2A6FS15_9MICO</name>
<evidence type="ECO:0000313" key="3">
    <source>
        <dbReference type="Proteomes" id="UP000219994"/>
    </source>
</evidence>